<keyword evidence="2" id="KW-1185">Reference proteome</keyword>
<dbReference type="EMBL" id="AMCV02000004">
    <property type="protein sequence ID" value="TDZ24627.1"/>
    <property type="molecule type" value="Genomic_DNA"/>
</dbReference>
<reference evidence="2" key="1">
    <citation type="journal article" date="2013" name="New Phytol.">
        <title>Comparative genomic and transcriptomic analyses reveal the hemibiotrophic stage shift of Colletotrichum fungi.</title>
        <authorList>
            <person name="Gan P."/>
            <person name="Ikeda K."/>
            <person name="Irieda H."/>
            <person name="Narusaka M."/>
            <person name="O'Connell R.J."/>
            <person name="Narusaka Y."/>
            <person name="Takano Y."/>
            <person name="Kubo Y."/>
            <person name="Shirasu K."/>
        </authorList>
    </citation>
    <scope>NUCLEOTIDE SEQUENCE [LARGE SCALE GENOMIC DNA]</scope>
    <source>
        <strain evidence="2">104-T / ATCC 96160 / CBS 514.97 / LARS 414 / MAFF 240422</strain>
    </source>
</reference>
<accession>A0A484G4W7</accession>
<name>A0A484G4W7_COLOR</name>
<gene>
    <name evidence="1" type="ORF">Cob_v002310</name>
</gene>
<protein>
    <submittedName>
        <fullName evidence="1">Uncharacterized protein</fullName>
    </submittedName>
</protein>
<evidence type="ECO:0000313" key="1">
    <source>
        <dbReference type="EMBL" id="TDZ24627.1"/>
    </source>
</evidence>
<reference evidence="2" key="2">
    <citation type="journal article" date="2019" name="Mol. Plant Microbe Interact.">
        <title>Genome sequence resources for four phytopathogenic fungi from the Colletotrichum orbiculare species complex.</title>
        <authorList>
            <person name="Gan P."/>
            <person name="Tsushima A."/>
            <person name="Narusaka M."/>
            <person name="Narusaka Y."/>
            <person name="Takano Y."/>
            <person name="Kubo Y."/>
            <person name="Shirasu K."/>
        </authorList>
    </citation>
    <scope>GENOME REANNOTATION</scope>
    <source>
        <strain evidence="2">104-T / ATCC 96160 / CBS 514.97 / LARS 414 / MAFF 240422</strain>
    </source>
</reference>
<dbReference type="Proteomes" id="UP000014480">
    <property type="component" value="Unassembled WGS sequence"/>
</dbReference>
<proteinExistence type="predicted"/>
<sequence length="88" mass="9474">MPVVASILASFCYIQKSDDSLNIDTTWPKNGTVDGITGGSRLSYTGKRSFANTMAKGIKTTAVIIAVTGTRLRWPDISWDTKASFSAI</sequence>
<dbReference type="AlphaFoldDB" id="A0A484G4W7"/>
<comment type="caution">
    <text evidence="1">The sequence shown here is derived from an EMBL/GenBank/DDBJ whole genome shotgun (WGS) entry which is preliminary data.</text>
</comment>
<evidence type="ECO:0000313" key="2">
    <source>
        <dbReference type="Proteomes" id="UP000014480"/>
    </source>
</evidence>
<organism evidence="1 2">
    <name type="scientific">Colletotrichum orbiculare (strain 104-T / ATCC 96160 / CBS 514.97 / LARS 414 / MAFF 240422)</name>
    <name type="common">Cucumber anthracnose fungus</name>
    <name type="synonym">Colletotrichum lagenarium</name>
    <dbReference type="NCBI Taxonomy" id="1213857"/>
    <lineage>
        <taxon>Eukaryota</taxon>
        <taxon>Fungi</taxon>
        <taxon>Dikarya</taxon>
        <taxon>Ascomycota</taxon>
        <taxon>Pezizomycotina</taxon>
        <taxon>Sordariomycetes</taxon>
        <taxon>Hypocreomycetidae</taxon>
        <taxon>Glomerellales</taxon>
        <taxon>Glomerellaceae</taxon>
        <taxon>Colletotrichum</taxon>
        <taxon>Colletotrichum orbiculare species complex</taxon>
    </lineage>
</organism>